<dbReference type="EMBL" id="JAUPFM010000008">
    <property type="protein sequence ID" value="KAK2844242.1"/>
    <property type="molecule type" value="Genomic_DNA"/>
</dbReference>
<evidence type="ECO:0000313" key="4">
    <source>
        <dbReference type="EMBL" id="KAK2844242.1"/>
    </source>
</evidence>
<dbReference type="InterPro" id="IPR003598">
    <property type="entry name" value="Ig_sub2"/>
</dbReference>
<dbReference type="InterPro" id="IPR013783">
    <property type="entry name" value="Ig-like_fold"/>
</dbReference>
<sequence>MEKITAALVLLILKQGTLVTGFSVTFENPNPCAIKGTSVVFRCTYNYTDGETATKTTWYKGAMKDGIWTRVRLSEFPSYDNRSEYLGDLQYNCSLALHELEANDTGYYYFRLDTDKYGWRSKKSVHLSVTELSATVHPEQTRAGDNVTLSCTTQCQLPSIVWFKEGRPVDKPEFQAQPADSGNYFCALKGQESLRSDAVALDVQYPPLNVSIEVSYPGSLPVGSSVNLTCSSAANPAADNYTWYRRASNPSSWVLVGSGEVLSLQSVEASHSGPYLCQVRNSVGEDKATEVLLIVDRTDINRVILLVGIAVKVIIVVLLPLVIVWAWRNRRKSSANKKEHGHDNEYVSTA</sequence>
<evidence type="ECO:0000256" key="2">
    <source>
        <dbReference type="SAM" id="SignalP"/>
    </source>
</evidence>
<feature type="signal peptide" evidence="2">
    <location>
        <begin position="1"/>
        <end position="21"/>
    </location>
</feature>
<dbReference type="SMART" id="SM00409">
    <property type="entry name" value="IG"/>
    <property type="match status" value="3"/>
</dbReference>
<dbReference type="Gene3D" id="2.60.40.10">
    <property type="entry name" value="Immunoglobulins"/>
    <property type="match status" value="3"/>
</dbReference>
<keyword evidence="5" id="KW-1185">Reference proteome</keyword>
<proteinExistence type="predicted"/>
<feature type="domain" description="Ig-like" evidence="3">
    <location>
        <begin position="130"/>
        <end position="202"/>
    </location>
</feature>
<dbReference type="Pfam" id="PF13927">
    <property type="entry name" value="Ig_3"/>
    <property type="match status" value="1"/>
</dbReference>
<dbReference type="InterPro" id="IPR003599">
    <property type="entry name" value="Ig_sub"/>
</dbReference>
<evidence type="ECO:0000313" key="5">
    <source>
        <dbReference type="Proteomes" id="UP001187415"/>
    </source>
</evidence>
<keyword evidence="1" id="KW-0472">Membrane</keyword>
<dbReference type="PANTHER" id="PTHR46013:SF4">
    <property type="entry name" value="B-CELL RECEPTOR CD22-RELATED"/>
    <property type="match status" value="1"/>
</dbReference>
<dbReference type="SUPFAM" id="SSF48726">
    <property type="entry name" value="Immunoglobulin"/>
    <property type="match status" value="2"/>
</dbReference>
<feature type="transmembrane region" description="Helical" evidence="1">
    <location>
        <begin position="303"/>
        <end position="327"/>
    </location>
</feature>
<dbReference type="AlphaFoldDB" id="A0AA88SQ52"/>
<dbReference type="Proteomes" id="UP001187415">
    <property type="component" value="Unassembled WGS sequence"/>
</dbReference>
<feature type="chain" id="PRO_5041644779" description="Ig-like domain-containing protein" evidence="2">
    <location>
        <begin position="22"/>
        <end position="350"/>
    </location>
</feature>
<dbReference type="InterPro" id="IPR007110">
    <property type="entry name" value="Ig-like_dom"/>
</dbReference>
<organism evidence="4 5">
    <name type="scientific">Channa striata</name>
    <name type="common">Snakehead murrel</name>
    <name type="synonym">Ophicephalus striatus</name>
    <dbReference type="NCBI Taxonomy" id="64152"/>
    <lineage>
        <taxon>Eukaryota</taxon>
        <taxon>Metazoa</taxon>
        <taxon>Chordata</taxon>
        <taxon>Craniata</taxon>
        <taxon>Vertebrata</taxon>
        <taxon>Euteleostomi</taxon>
        <taxon>Actinopterygii</taxon>
        <taxon>Neopterygii</taxon>
        <taxon>Teleostei</taxon>
        <taxon>Neoteleostei</taxon>
        <taxon>Acanthomorphata</taxon>
        <taxon>Anabantaria</taxon>
        <taxon>Anabantiformes</taxon>
        <taxon>Channoidei</taxon>
        <taxon>Channidae</taxon>
        <taxon>Channa</taxon>
    </lineage>
</organism>
<comment type="caution">
    <text evidence="4">The sequence shown here is derived from an EMBL/GenBank/DDBJ whole genome shotgun (WGS) entry which is preliminary data.</text>
</comment>
<reference evidence="4" key="1">
    <citation type="submission" date="2023-07" db="EMBL/GenBank/DDBJ databases">
        <title>Chromosome-level Genome Assembly of Striped Snakehead (Channa striata).</title>
        <authorList>
            <person name="Liu H."/>
        </authorList>
    </citation>
    <scope>NUCLEOTIDE SEQUENCE</scope>
    <source>
        <strain evidence="4">Gz</strain>
        <tissue evidence="4">Muscle</tissue>
    </source>
</reference>
<feature type="domain" description="Ig-like" evidence="3">
    <location>
        <begin position="206"/>
        <end position="293"/>
    </location>
</feature>
<dbReference type="InterPro" id="IPR036179">
    <property type="entry name" value="Ig-like_dom_sf"/>
</dbReference>
<evidence type="ECO:0000259" key="3">
    <source>
        <dbReference type="PROSITE" id="PS50835"/>
    </source>
</evidence>
<keyword evidence="2" id="KW-0732">Signal</keyword>
<dbReference type="InterPro" id="IPR013106">
    <property type="entry name" value="Ig_V-set"/>
</dbReference>
<dbReference type="PROSITE" id="PS50835">
    <property type="entry name" value="IG_LIKE"/>
    <property type="match status" value="2"/>
</dbReference>
<evidence type="ECO:0000256" key="1">
    <source>
        <dbReference type="SAM" id="Phobius"/>
    </source>
</evidence>
<name>A0AA88SQ52_CHASR</name>
<dbReference type="SMART" id="SM00408">
    <property type="entry name" value="IGc2"/>
    <property type="match status" value="2"/>
</dbReference>
<keyword evidence="1" id="KW-1133">Transmembrane helix</keyword>
<dbReference type="PANTHER" id="PTHR46013">
    <property type="entry name" value="VASCULAR CELL ADHESION MOLECULE 1"/>
    <property type="match status" value="1"/>
</dbReference>
<accession>A0AA88SQ52</accession>
<gene>
    <name evidence="4" type="ORF">Q5P01_010901</name>
</gene>
<dbReference type="Pfam" id="PF07686">
    <property type="entry name" value="V-set"/>
    <property type="match status" value="1"/>
</dbReference>
<protein>
    <recommendedName>
        <fullName evidence="3">Ig-like domain-containing protein</fullName>
    </recommendedName>
</protein>
<keyword evidence="1" id="KW-0812">Transmembrane</keyword>